<evidence type="ECO:0000256" key="3">
    <source>
        <dbReference type="ARBA" id="ARBA00006341"/>
    </source>
</evidence>
<organism evidence="10 11">
    <name type="scientific">Pontiella agarivorans</name>
    <dbReference type="NCBI Taxonomy" id="3038953"/>
    <lineage>
        <taxon>Bacteria</taxon>
        <taxon>Pseudomonadati</taxon>
        <taxon>Kiritimatiellota</taxon>
        <taxon>Kiritimatiellia</taxon>
        <taxon>Kiritimatiellales</taxon>
        <taxon>Pontiellaceae</taxon>
        <taxon>Pontiella</taxon>
    </lineage>
</organism>
<comment type="caution">
    <text evidence="10">The sequence shown here is derived from an EMBL/GenBank/DDBJ whole genome shotgun (WGS) entry which is preliminary data.</text>
</comment>
<comment type="similarity">
    <text evidence="3 8">Belongs to the acetolactate synthase small subunit family.</text>
</comment>
<dbReference type="Pfam" id="PF22629">
    <property type="entry name" value="ACT_AHAS_ss"/>
    <property type="match status" value="1"/>
</dbReference>
<keyword evidence="6 8" id="KW-0100">Branched-chain amino acid biosynthesis</keyword>
<dbReference type="CDD" id="cd04878">
    <property type="entry name" value="ACT_AHAS"/>
    <property type="match status" value="1"/>
</dbReference>
<accession>A0ABU5N0C7</accession>
<dbReference type="EC" id="2.2.1.6" evidence="8"/>
<dbReference type="NCBIfam" id="NF008864">
    <property type="entry name" value="PRK11895.1"/>
    <property type="match status" value="1"/>
</dbReference>
<evidence type="ECO:0000256" key="2">
    <source>
        <dbReference type="ARBA" id="ARBA00005025"/>
    </source>
</evidence>
<evidence type="ECO:0000256" key="1">
    <source>
        <dbReference type="ARBA" id="ARBA00004974"/>
    </source>
</evidence>
<dbReference type="PROSITE" id="PS51671">
    <property type="entry name" value="ACT"/>
    <property type="match status" value="1"/>
</dbReference>
<comment type="pathway">
    <text evidence="1 8">Amino-acid biosynthesis; L-isoleucine biosynthesis; L-isoleucine from 2-oxobutanoate: step 1/4.</text>
</comment>
<dbReference type="Gene3D" id="3.30.70.1150">
    <property type="entry name" value="ACT-like. Chain A, domain 2"/>
    <property type="match status" value="1"/>
</dbReference>
<keyword evidence="5 8" id="KW-0028">Amino-acid biosynthesis</keyword>
<dbReference type="SUPFAM" id="SSF55021">
    <property type="entry name" value="ACT-like"/>
    <property type="match status" value="2"/>
</dbReference>
<name>A0ABU5N0C7_9BACT</name>
<evidence type="ECO:0000256" key="8">
    <source>
        <dbReference type="RuleBase" id="RU368092"/>
    </source>
</evidence>
<dbReference type="Pfam" id="PF10369">
    <property type="entry name" value="ALS_ss_C"/>
    <property type="match status" value="1"/>
</dbReference>
<dbReference type="InterPro" id="IPR027271">
    <property type="entry name" value="Acetolactate_synth/TF_NikR_C"/>
</dbReference>
<dbReference type="GO" id="GO:0003984">
    <property type="term" value="F:acetolactate synthase activity"/>
    <property type="evidence" value="ECO:0007669"/>
    <property type="project" value="UniProtKB-EC"/>
</dbReference>
<evidence type="ECO:0000256" key="6">
    <source>
        <dbReference type="ARBA" id="ARBA00023304"/>
    </source>
</evidence>
<dbReference type="NCBIfam" id="TIGR00119">
    <property type="entry name" value="acolac_sm"/>
    <property type="match status" value="1"/>
</dbReference>
<gene>
    <name evidence="10" type="primary">ilvN</name>
    <name evidence="10" type="ORF">P9H32_14825</name>
</gene>
<dbReference type="InterPro" id="IPR039557">
    <property type="entry name" value="AHAS_ACT"/>
</dbReference>
<dbReference type="Gene3D" id="3.30.70.260">
    <property type="match status" value="1"/>
</dbReference>
<proteinExistence type="inferred from homology"/>
<dbReference type="RefSeq" id="WP_322609683.1">
    <property type="nucleotide sequence ID" value="NZ_JARVCO010000012.1"/>
</dbReference>
<evidence type="ECO:0000313" key="11">
    <source>
        <dbReference type="Proteomes" id="UP001290861"/>
    </source>
</evidence>
<comment type="subunit">
    <text evidence="4 8">Dimer of large and small chains.</text>
</comment>
<dbReference type="EMBL" id="JARVCO010000012">
    <property type="protein sequence ID" value="MDZ8119901.1"/>
    <property type="molecule type" value="Genomic_DNA"/>
</dbReference>
<dbReference type="PANTHER" id="PTHR30239:SF0">
    <property type="entry name" value="ACETOLACTATE SYNTHASE SMALL SUBUNIT 1, CHLOROPLASTIC"/>
    <property type="match status" value="1"/>
</dbReference>
<comment type="pathway">
    <text evidence="2 8">Amino-acid biosynthesis; L-valine biosynthesis; L-valine from pyruvate: step 1/4.</text>
</comment>
<evidence type="ECO:0000256" key="5">
    <source>
        <dbReference type="ARBA" id="ARBA00022605"/>
    </source>
</evidence>
<evidence type="ECO:0000256" key="7">
    <source>
        <dbReference type="ARBA" id="ARBA00048670"/>
    </source>
</evidence>
<reference evidence="10 11" key="1">
    <citation type="journal article" date="2024" name="Appl. Environ. Microbiol.">
        <title>Pontiella agarivorans sp. nov., a novel marine anaerobic bacterium capable of degrading macroalgal polysaccharides and fixing nitrogen.</title>
        <authorList>
            <person name="Liu N."/>
            <person name="Kivenson V."/>
            <person name="Peng X."/>
            <person name="Cui Z."/>
            <person name="Lankiewicz T.S."/>
            <person name="Gosselin K.M."/>
            <person name="English C.J."/>
            <person name="Blair E.M."/>
            <person name="O'Malley M.A."/>
            <person name="Valentine D.L."/>
        </authorList>
    </citation>
    <scope>NUCLEOTIDE SEQUENCE [LARGE SCALE GENOMIC DNA]</scope>
    <source>
        <strain evidence="10 11">NLcol2</strain>
    </source>
</reference>
<feature type="domain" description="ACT" evidence="9">
    <location>
        <begin position="10"/>
        <end position="87"/>
    </location>
</feature>
<dbReference type="InterPro" id="IPR002912">
    <property type="entry name" value="ACT_dom"/>
</dbReference>
<dbReference type="InterPro" id="IPR004789">
    <property type="entry name" value="Acetalactate_synth_ssu"/>
</dbReference>
<keyword evidence="11" id="KW-1185">Reference proteome</keyword>
<dbReference type="InterPro" id="IPR019455">
    <property type="entry name" value="Acetolactate_synth_ssu_C"/>
</dbReference>
<dbReference type="Proteomes" id="UP001290861">
    <property type="component" value="Unassembled WGS sequence"/>
</dbReference>
<keyword evidence="8 10" id="KW-0808">Transferase</keyword>
<comment type="catalytic activity">
    <reaction evidence="7 8">
        <text>2 pyruvate + H(+) = (2S)-2-acetolactate + CO2</text>
        <dbReference type="Rhea" id="RHEA:25249"/>
        <dbReference type="ChEBI" id="CHEBI:15361"/>
        <dbReference type="ChEBI" id="CHEBI:15378"/>
        <dbReference type="ChEBI" id="CHEBI:16526"/>
        <dbReference type="ChEBI" id="CHEBI:58476"/>
        <dbReference type="EC" id="2.2.1.6"/>
    </reaction>
</comment>
<comment type="function">
    <text evidence="8">Catalyzes the conversion of 2 pyruvate molecules into acetolactate in the first common step of the biosynthetic pathway of the branched-amino acids such as leucine, isoleucine, and valine.</text>
</comment>
<evidence type="ECO:0000313" key="10">
    <source>
        <dbReference type="EMBL" id="MDZ8119901.1"/>
    </source>
</evidence>
<protein>
    <recommendedName>
        <fullName evidence="8">Acetolactate synthase small subunit</fullName>
        <shortName evidence="8">AHAS</shortName>
        <shortName evidence="8">ALS</shortName>
        <ecNumber evidence="8">2.2.1.6</ecNumber>
    </recommendedName>
    <alternativeName>
        <fullName evidence="8">Acetohydroxy-acid synthase small subunit</fullName>
    </alternativeName>
</protein>
<dbReference type="InterPro" id="IPR045865">
    <property type="entry name" value="ACT-like_dom_sf"/>
</dbReference>
<evidence type="ECO:0000259" key="9">
    <source>
        <dbReference type="PROSITE" id="PS51671"/>
    </source>
</evidence>
<dbReference type="PANTHER" id="PTHR30239">
    <property type="entry name" value="ACETOLACTATE SYNTHASE SMALL SUBUNIT"/>
    <property type="match status" value="1"/>
</dbReference>
<sequence length="167" mass="18527">MLHHDKNMHTLSVYVSNKPGALARIAQVFSRRGFNIESLVVSPAVDGQFSRMTISCSGDPEGLDQIIKQLMKLIDVLHCIDHTYDESVTKEMGLIKISVDSEGRSEALQIAEHYGCKTVDLTPESMILQVVGNPDKIDALEEMIAKFKIIELVRTGKVVMSRGQDLT</sequence>
<dbReference type="InterPro" id="IPR054480">
    <property type="entry name" value="AHAS_small-like_ACT"/>
</dbReference>
<evidence type="ECO:0000256" key="4">
    <source>
        <dbReference type="ARBA" id="ARBA00011744"/>
    </source>
</evidence>